<dbReference type="SUPFAM" id="SSF140383">
    <property type="entry name" value="BSD domain-like"/>
    <property type="match status" value="1"/>
</dbReference>
<proteinExistence type="predicted"/>
<dbReference type="OrthoDB" id="73788at2759"/>
<feature type="compositionally biased region" description="Gly residues" evidence="1">
    <location>
        <begin position="379"/>
        <end position="391"/>
    </location>
</feature>
<dbReference type="GO" id="GO:0005737">
    <property type="term" value="C:cytoplasm"/>
    <property type="evidence" value="ECO:0007669"/>
    <property type="project" value="TreeGrafter"/>
</dbReference>
<evidence type="ECO:0000259" key="2">
    <source>
        <dbReference type="PROSITE" id="PS50858"/>
    </source>
</evidence>
<dbReference type="Proteomes" id="UP001151518">
    <property type="component" value="Unassembled WGS sequence"/>
</dbReference>
<feature type="region of interest" description="Disordered" evidence="1">
    <location>
        <begin position="331"/>
        <end position="446"/>
    </location>
</feature>
<organism evidence="3 4">
    <name type="scientific">Coemansia spiralis</name>
    <dbReference type="NCBI Taxonomy" id="417178"/>
    <lineage>
        <taxon>Eukaryota</taxon>
        <taxon>Fungi</taxon>
        <taxon>Fungi incertae sedis</taxon>
        <taxon>Zoopagomycota</taxon>
        <taxon>Kickxellomycotina</taxon>
        <taxon>Kickxellomycetes</taxon>
        <taxon>Kickxellales</taxon>
        <taxon>Kickxellaceae</taxon>
        <taxon>Coemansia</taxon>
    </lineage>
</organism>
<evidence type="ECO:0000256" key="1">
    <source>
        <dbReference type="SAM" id="MobiDB-lite"/>
    </source>
</evidence>
<dbReference type="EMBL" id="JANBTW010000023">
    <property type="protein sequence ID" value="KAJ2678225.1"/>
    <property type="molecule type" value="Genomic_DNA"/>
</dbReference>
<dbReference type="Pfam" id="PF03909">
    <property type="entry name" value="BSD"/>
    <property type="match status" value="1"/>
</dbReference>
<dbReference type="InterPro" id="IPR051494">
    <property type="entry name" value="BSD_domain-containing"/>
</dbReference>
<protein>
    <recommendedName>
        <fullName evidence="2">BSD domain-containing protein</fullName>
    </recommendedName>
</protein>
<gene>
    <name evidence="3" type="ORF">GGI25_002576</name>
</gene>
<feature type="compositionally biased region" description="Acidic residues" evidence="1">
    <location>
        <begin position="331"/>
        <end position="341"/>
    </location>
</feature>
<accession>A0A9W8KYF0</accession>
<dbReference type="SMART" id="SM00751">
    <property type="entry name" value="BSD"/>
    <property type="match status" value="1"/>
</dbReference>
<dbReference type="PANTHER" id="PTHR16019:SF5">
    <property type="entry name" value="BSD DOMAIN-CONTAINING PROTEIN 1"/>
    <property type="match status" value="1"/>
</dbReference>
<dbReference type="PANTHER" id="PTHR16019">
    <property type="entry name" value="SYNAPSE-ASSOCIATED PROTEIN"/>
    <property type="match status" value="1"/>
</dbReference>
<feature type="region of interest" description="Disordered" evidence="1">
    <location>
        <begin position="121"/>
        <end position="148"/>
    </location>
</feature>
<feature type="domain" description="BSD" evidence="2">
    <location>
        <begin position="257"/>
        <end position="310"/>
    </location>
</feature>
<comment type="caution">
    <text evidence="3">The sequence shown here is derived from an EMBL/GenBank/DDBJ whole genome shotgun (WGS) entry which is preliminary data.</text>
</comment>
<feature type="compositionally biased region" description="Low complexity" evidence="1">
    <location>
        <begin position="20"/>
        <end position="37"/>
    </location>
</feature>
<dbReference type="InterPro" id="IPR005607">
    <property type="entry name" value="BSD_dom"/>
</dbReference>
<feature type="compositionally biased region" description="Low complexity" evidence="1">
    <location>
        <begin position="346"/>
        <end position="358"/>
    </location>
</feature>
<evidence type="ECO:0000313" key="3">
    <source>
        <dbReference type="EMBL" id="KAJ2678225.1"/>
    </source>
</evidence>
<reference evidence="3" key="1">
    <citation type="submission" date="2022-07" db="EMBL/GenBank/DDBJ databases">
        <title>Phylogenomic reconstructions and comparative analyses of Kickxellomycotina fungi.</title>
        <authorList>
            <person name="Reynolds N.K."/>
            <person name="Stajich J.E."/>
            <person name="Barry K."/>
            <person name="Grigoriev I.V."/>
            <person name="Crous P."/>
            <person name="Smith M.E."/>
        </authorList>
    </citation>
    <scope>NUCLEOTIDE SEQUENCE</scope>
    <source>
        <strain evidence="3">NRRL 3115</strain>
    </source>
</reference>
<feature type="compositionally biased region" description="Acidic residues" evidence="1">
    <location>
        <begin position="434"/>
        <end position="446"/>
    </location>
</feature>
<dbReference type="AlphaFoldDB" id="A0A9W8KYF0"/>
<dbReference type="Gene3D" id="1.10.3970.10">
    <property type="entry name" value="BSD domain"/>
    <property type="match status" value="1"/>
</dbReference>
<sequence length="446" mass="47585">MDDFAFQLAADAAEAEKSSSNEPSKSPTANEGKNGAEAAEDSLPSFGSMFGFAASWGKRLQDELQLDQFVDQLKKQSEEVSKAYKEDIAEFAQAVKVGAARGVDELSTRFSQLKTDLETEFRDDSNNANSSKTALEEEGSRADGPTGADVAPGLLQGIGKHFQADAMKQRQERAKRLLGRLGADLEDLLRDAIVIEAPGSSSTEEQKTAARKIIYDRRMAQLAAIQESEDTYLVDPEASQAGDGAKEEAAAKEYAIFAKEFSLDGRKEEETARLLEDNPAMAQLYKRLVPAKIAEVQFWTRYFFRAWLVDQEEIRRKKLVEAAVAATEEEQLGWDLDSDGEEPGKKGAANGASKASAGTPSAGNTDKREESASPPKSGDGSGKAGSEGGAGRTEPASKQQAGSSAEAADNKGASSAGGGEGKSKPNNSSRGDGDGDGDDDDWGEWE</sequence>
<dbReference type="PROSITE" id="PS50858">
    <property type="entry name" value="BSD"/>
    <property type="match status" value="1"/>
</dbReference>
<feature type="region of interest" description="Disordered" evidence="1">
    <location>
        <begin position="1"/>
        <end position="42"/>
    </location>
</feature>
<evidence type="ECO:0000313" key="4">
    <source>
        <dbReference type="Proteomes" id="UP001151518"/>
    </source>
</evidence>
<name>A0A9W8KYF0_9FUNG</name>
<dbReference type="InterPro" id="IPR035925">
    <property type="entry name" value="BSD_dom_sf"/>
</dbReference>